<dbReference type="Proteomes" id="UP001060170">
    <property type="component" value="Chromosome 1"/>
</dbReference>
<keyword evidence="2" id="KW-1185">Reference proteome</keyword>
<dbReference type="EMBL" id="CM045865">
    <property type="protein sequence ID" value="KAI7962785.1"/>
    <property type="molecule type" value="Genomic_DNA"/>
</dbReference>
<gene>
    <name evidence="1" type="ORF">MJO28_000879</name>
</gene>
<feature type="non-terminal residue" evidence="1">
    <location>
        <position position="1"/>
    </location>
</feature>
<sequence>SGENDIVETILDPLTCVKKGLCLVAAGREAASHRLYYELHRTLDGAQKLIFVMGKHLSFDKEWSFDHRLVLIN</sequence>
<comment type="caution">
    <text evidence="1">The sequence shown here is derived from an EMBL/GenBank/DDBJ whole genome shotgun (WGS) entry which is preliminary data.</text>
</comment>
<reference evidence="2" key="1">
    <citation type="journal article" date="2018" name="BMC Genomics">
        <title>Genomic insights into host adaptation between the wheat stripe rust pathogen (Puccinia striiformis f. sp. tritici) and the barley stripe rust pathogen (Puccinia striiformis f. sp. hordei).</title>
        <authorList>
            <person name="Xia C."/>
            <person name="Wang M."/>
            <person name="Yin C."/>
            <person name="Cornejo O.E."/>
            <person name="Hulbert S.H."/>
            <person name="Chen X."/>
        </authorList>
    </citation>
    <scope>NUCLEOTIDE SEQUENCE [LARGE SCALE GENOMIC DNA]</scope>
    <source>
        <strain evidence="2">93-210</strain>
    </source>
</reference>
<organism evidence="1 2">
    <name type="scientific">Puccinia striiformis f. sp. tritici</name>
    <dbReference type="NCBI Taxonomy" id="168172"/>
    <lineage>
        <taxon>Eukaryota</taxon>
        <taxon>Fungi</taxon>
        <taxon>Dikarya</taxon>
        <taxon>Basidiomycota</taxon>
        <taxon>Pucciniomycotina</taxon>
        <taxon>Pucciniomycetes</taxon>
        <taxon>Pucciniales</taxon>
        <taxon>Pucciniaceae</taxon>
        <taxon>Puccinia</taxon>
    </lineage>
</organism>
<protein>
    <submittedName>
        <fullName evidence="1">Uncharacterized protein</fullName>
    </submittedName>
</protein>
<accession>A0ACC0F0T3</accession>
<reference evidence="1 2" key="3">
    <citation type="journal article" date="2022" name="Microbiol. Spectr.">
        <title>Folding features and dynamics of 3D genome architecture in plant fungal pathogens.</title>
        <authorList>
            <person name="Xia C."/>
        </authorList>
    </citation>
    <scope>NUCLEOTIDE SEQUENCE [LARGE SCALE GENOMIC DNA]</scope>
    <source>
        <strain evidence="1 2">93-210</strain>
    </source>
</reference>
<proteinExistence type="predicted"/>
<evidence type="ECO:0000313" key="2">
    <source>
        <dbReference type="Proteomes" id="UP001060170"/>
    </source>
</evidence>
<name>A0ACC0F0T3_9BASI</name>
<reference evidence="2" key="2">
    <citation type="journal article" date="2018" name="Mol. Plant Microbe Interact.">
        <title>Genome sequence resources for the wheat stripe rust pathogen (Puccinia striiformis f. sp. tritici) and the barley stripe rust pathogen (Puccinia striiformis f. sp. hordei).</title>
        <authorList>
            <person name="Xia C."/>
            <person name="Wang M."/>
            <person name="Yin C."/>
            <person name="Cornejo O.E."/>
            <person name="Hulbert S.H."/>
            <person name="Chen X."/>
        </authorList>
    </citation>
    <scope>NUCLEOTIDE SEQUENCE [LARGE SCALE GENOMIC DNA]</scope>
    <source>
        <strain evidence="2">93-210</strain>
    </source>
</reference>
<evidence type="ECO:0000313" key="1">
    <source>
        <dbReference type="EMBL" id="KAI7962785.1"/>
    </source>
</evidence>